<dbReference type="EC" id="2.1.1.-" evidence="1"/>
<keyword evidence="2" id="KW-1185">Reference proteome</keyword>
<dbReference type="RefSeq" id="WP_364378956.1">
    <property type="nucleotide sequence ID" value="NZ_JBHMCF010000003.1"/>
</dbReference>
<keyword evidence="1" id="KW-0808">Transferase</keyword>
<protein>
    <submittedName>
        <fullName evidence="1">SAM-dependent methyltransferase</fullName>
        <ecNumber evidence="1">2.1.1.-</ecNumber>
    </submittedName>
</protein>
<dbReference type="SUPFAM" id="SSF53335">
    <property type="entry name" value="S-adenosyl-L-methionine-dependent methyltransferases"/>
    <property type="match status" value="1"/>
</dbReference>
<accession>A0ABV5NDN5</accession>
<dbReference type="PIRSF" id="PIRSF017393">
    <property type="entry name" value="MTase_SAV2177"/>
    <property type="match status" value="1"/>
</dbReference>
<dbReference type="CDD" id="cd02440">
    <property type="entry name" value="AdoMet_MTases"/>
    <property type="match status" value="1"/>
</dbReference>
<dbReference type="InterPro" id="IPR006764">
    <property type="entry name" value="SAM_dep_MeTrfase_SAV2177_type"/>
</dbReference>
<name>A0ABV5NDN5_9ACTN</name>
<organism evidence="1 2">
    <name type="scientific">Nonomuraea salmonea</name>
    <dbReference type="NCBI Taxonomy" id="46181"/>
    <lineage>
        <taxon>Bacteria</taxon>
        <taxon>Bacillati</taxon>
        <taxon>Actinomycetota</taxon>
        <taxon>Actinomycetes</taxon>
        <taxon>Streptosporangiales</taxon>
        <taxon>Streptosporangiaceae</taxon>
        <taxon>Nonomuraea</taxon>
    </lineage>
</organism>
<dbReference type="GO" id="GO:0008168">
    <property type="term" value="F:methyltransferase activity"/>
    <property type="evidence" value="ECO:0007669"/>
    <property type="project" value="UniProtKB-KW"/>
</dbReference>
<dbReference type="EMBL" id="JBHMCF010000003">
    <property type="protein sequence ID" value="MFB9468402.1"/>
    <property type="molecule type" value="Genomic_DNA"/>
</dbReference>
<evidence type="ECO:0000313" key="2">
    <source>
        <dbReference type="Proteomes" id="UP001589568"/>
    </source>
</evidence>
<proteinExistence type="predicted"/>
<sequence length="274" mass="29838">MIGRRRLEQESLGFDPNTPSVARLYDYYLGGKDHFPADREAAEQILKVAPELRAAARANRAFLGRAVRHLAETGITQFLDIGTGLPTQGNVHEVAKKVVPDAKVVYVDRDPVVLVHARALLADQGGDTTVIEADVRDPAAILAHPEVTRTIDFSKPVGLLLVAILHFITEAERPDEILATLRDALAPGSYLVLSHGTSDARAAAVDRGTQVYQSASAPLTLRGRERVRELFEGFTLIDPGLVWLPEWRPEQADVIDFVDDPASSLILCGVGRKG</sequence>
<dbReference type="Proteomes" id="UP001589568">
    <property type="component" value="Unassembled WGS sequence"/>
</dbReference>
<dbReference type="GO" id="GO:0032259">
    <property type="term" value="P:methylation"/>
    <property type="evidence" value="ECO:0007669"/>
    <property type="project" value="UniProtKB-KW"/>
</dbReference>
<evidence type="ECO:0000313" key="1">
    <source>
        <dbReference type="EMBL" id="MFB9468402.1"/>
    </source>
</evidence>
<dbReference type="Pfam" id="PF04672">
    <property type="entry name" value="Methyltransf_19"/>
    <property type="match status" value="1"/>
</dbReference>
<dbReference type="Gene3D" id="3.40.50.150">
    <property type="entry name" value="Vaccinia Virus protein VP39"/>
    <property type="match status" value="1"/>
</dbReference>
<comment type="caution">
    <text evidence="1">The sequence shown here is derived from an EMBL/GenBank/DDBJ whole genome shotgun (WGS) entry which is preliminary data.</text>
</comment>
<keyword evidence="1" id="KW-0489">Methyltransferase</keyword>
<dbReference type="InterPro" id="IPR029063">
    <property type="entry name" value="SAM-dependent_MTases_sf"/>
</dbReference>
<reference evidence="1 2" key="1">
    <citation type="submission" date="2024-09" db="EMBL/GenBank/DDBJ databases">
        <authorList>
            <person name="Sun Q."/>
            <person name="Mori K."/>
        </authorList>
    </citation>
    <scope>NUCLEOTIDE SEQUENCE [LARGE SCALE GENOMIC DNA]</scope>
    <source>
        <strain evidence="1 2">JCM 3324</strain>
    </source>
</reference>
<gene>
    <name evidence="1" type="ORF">ACFFR3_02725</name>
</gene>